<protein>
    <submittedName>
        <fullName evidence="6">Uncharacterized protein</fullName>
    </submittedName>
</protein>
<accession>A0AAV5A7T9</accession>
<dbReference type="GO" id="GO:0005524">
    <property type="term" value="F:ATP binding"/>
    <property type="evidence" value="ECO:0007669"/>
    <property type="project" value="InterPro"/>
</dbReference>
<dbReference type="Pfam" id="PF00271">
    <property type="entry name" value="Helicase_C"/>
    <property type="match status" value="1"/>
</dbReference>
<dbReference type="SMART" id="SM00490">
    <property type="entry name" value="HELICc"/>
    <property type="match status" value="1"/>
</dbReference>
<keyword evidence="3" id="KW-0067">ATP-binding</keyword>
<dbReference type="InterPro" id="IPR011011">
    <property type="entry name" value="Znf_FYVE_PHD"/>
</dbReference>
<feature type="domain" description="Helicase C-terminal" evidence="5">
    <location>
        <begin position="442"/>
        <end position="595"/>
    </location>
</feature>
<keyword evidence="2" id="KW-0378">Hydrolase</keyword>
<dbReference type="EMBL" id="BPWL01000004">
    <property type="protein sequence ID" value="GJJ09319.1"/>
    <property type="molecule type" value="Genomic_DNA"/>
</dbReference>
<organism evidence="6 7">
    <name type="scientific">Clathrus columnatus</name>
    <dbReference type="NCBI Taxonomy" id="1419009"/>
    <lineage>
        <taxon>Eukaryota</taxon>
        <taxon>Fungi</taxon>
        <taxon>Dikarya</taxon>
        <taxon>Basidiomycota</taxon>
        <taxon>Agaricomycotina</taxon>
        <taxon>Agaricomycetes</taxon>
        <taxon>Phallomycetidae</taxon>
        <taxon>Phallales</taxon>
        <taxon>Clathraceae</taxon>
        <taxon>Clathrus</taxon>
    </lineage>
</organism>
<evidence type="ECO:0000313" key="6">
    <source>
        <dbReference type="EMBL" id="GJJ09319.1"/>
    </source>
</evidence>
<dbReference type="PROSITE" id="PS51194">
    <property type="entry name" value="HELICASE_CTER"/>
    <property type="match status" value="1"/>
</dbReference>
<dbReference type="InterPro" id="IPR000330">
    <property type="entry name" value="SNF2_N"/>
</dbReference>
<dbReference type="Gene3D" id="3.40.50.10810">
    <property type="entry name" value="Tandem AAA-ATPase domain"/>
    <property type="match status" value="1"/>
</dbReference>
<evidence type="ECO:0000256" key="3">
    <source>
        <dbReference type="ARBA" id="ARBA00022840"/>
    </source>
</evidence>
<dbReference type="Gene3D" id="3.40.50.300">
    <property type="entry name" value="P-loop containing nucleotide triphosphate hydrolases"/>
    <property type="match status" value="1"/>
</dbReference>
<dbReference type="InterPro" id="IPR014001">
    <property type="entry name" value="Helicase_ATP-bd"/>
</dbReference>
<dbReference type="InterPro" id="IPR013083">
    <property type="entry name" value="Znf_RING/FYVE/PHD"/>
</dbReference>
<dbReference type="InterPro" id="IPR049730">
    <property type="entry name" value="SNF2/RAD54-like_C"/>
</dbReference>
<reference evidence="6" key="1">
    <citation type="submission" date="2021-10" db="EMBL/GenBank/DDBJ databases">
        <title>De novo Genome Assembly of Clathrus columnatus (Basidiomycota, Fungi) Using Illumina and Nanopore Sequence Data.</title>
        <authorList>
            <person name="Ogiso-Tanaka E."/>
            <person name="Itagaki H."/>
            <person name="Hosoya T."/>
            <person name="Hosaka K."/>
        </authorList>
    </citation>
    <scope>NUCLEOTIDE SEQUENCE</scope>
    <source>
        <strain evidence="6">MO-923</strain>
    </source>
</reference>
<dbReference type="Gene3D" id="3.30.40.10">
    <property type="entry name" value="Zinc/RING finger domain, C3HC4 (zinc finger)"/>
    <property type="match status" value="1"/>
</dbReference>
<feature type="domain" description="Helicase ATP-binding" evidence="4">
    <location>
        <begin position="166"/>
        <end position="409"/>
    </location>
</feature>
<dbReference type="AlphaFoldDB" id="A0AAV5A7T9"/>
<evidence type="ECO:0000313" key="7">
    <source>
        <dbReference type="Proteomes" id="UP001050691"/>
    </source>
</evidence>
<gene>
    <name evidence="6" type="ORF">Clacol_003541</name>
</gene>
<comment type="caution">
    <text evidence="6">The sequence shown here is derived from an EMBL/GenBank/DDBJ whole genome shotgun (WGS) entry which is preliminary data.</text>
</comment>
<dbReference type="Proteomes" id="UP001050691">
    <property type="component" value="Unassembled WGS sequence"/>
</dbReference>
<dbReference type="InterPro" id="IPR027417">
    <property type="entry name" value="P-loop_NTPase"/>
</dbReference>
<proteinExistence type="predicted"/>
<dbReference type="GO" id="GO:0016787">
    <property type="term" value="F:hydrolase activity"/>
    <property type="evidence" value="ECO:0007669"/>
    <property type="project" value="UniProtKB-KW"/>
</dbReference>
<dbReference type="SUPFAM" id="SSF57903">
    <property type="entry name" value="FYVE/PHD zinc finger"/>
    <property type="match status" value="1"/>
</dbReference>
<evidence type="ECO:0000256" key="2">
    <source>
        <dbReference type="ARBA" id="ARBA00022801"/>
    </source>
</evidence>
<evidence type="ECO:0000259" key="4">
    <source>
        <dbReference type="PROSITE" id="PS51192"/>
    </source>
</evidence>
<dbReference type="Pfam" id="PF00176">
    <property type="entry name" value="SNF2-rel_dom"/>
    <property type="match status" value="2"/>
</dbReference>
<dbReference type="InterPro" id="IPR038718">
    <property type="entry name" value="SNF2-like_sf"/>
</dbReference>
<dbReference type="SMART" id="SM00487">
    <property type="entry name" value="DEXDc"/>
    <property type="match status" value="1"/>
</dbReference>
<sequence length="908" mass="104017">MGDLTSFPDSDTDIIDMLKFEEFENLFALAETNNRIFPPVADVFDVEHKTPQQDGRKRGGKRARSLLEEVEWERPAVKKIKLEDQNGDNFSAKKKINELNQAKFLVHYRNQFSALLPRNSKLLDKLAVDHSSGQRITPRRELEDQPSLLKTGLMKDYQLQGLSFLVWMYKNGVSGILGDEMGLGKTLQTLALFGYLKETENFSFPHLVICPLSVLSSWINECHKWFPSLRIDKVHGPAAERGYQKEELRNKTVDIVVTTYEAYSIEDSWYSTTILANKVQGLGCLHRLKNVKKVLQLIMLRRTKQTVELSVPPLDETIVFLPLAEAQRFWYLRLLRRLDTLTLDDIFKSKIEGADEGRQEAAALVHKALLDARQGKQTYKKLMNLLMTLTSVQQQLRRICDHPYIIKGKAIFIAHSHFQLTLSLGAFPEPYEIGEHIVASSSKLQFIDKLFKDLIPKKERILCFSQWTGMLDMLEDYMALREIKYARLDGSVSRPRRTLDIRLFQQEDSPYQVFLLSTGAGSLDSDTDIGINLTKATHVIMCDSMWNPQIDRQAIARCHRIGQTKEVKVRITLGDLEKLLTMFLQSVEDQMLDRLRKKLFLSCKVMTEVSKSQESKNKNDGMSTHELLSILRRGTSAVARWGSDSSDRGLSAFLSSSLEEILARSKRTGDLRNYKIKQEVGEACDGEDLSAELEREEKKLLSNVSVVRTRYFEGQWHERDERALSVEWTEIQKRIRTERLILFNGIESLPDELPYAASKVKIQPRMKTKKSDWEHENTCLDCWDGGDLICCDRCPRVYHEDCRGITQGKLSTICSQHVCADCGRNTNAAGGMLFRCRTCPSALCEDCLPNGDLTAIGSSLPELEALGFGEIPQAYWIYCEDCCTHRDEKQWQDDWEERLTMNFPSEEV</sequence>
<dbReference type="PROSITE" id="PS51192">
    <property type="entry name" value="HELICASE_ATP_BIND_1"/>
    <property type="match status" value="1"/>
</dbReference>
<keyword evidence="1" id="KW-0547">Nucleotide-binding</keyword>
<evidence type="ECO:0000256" key="1">
    <source>
        <dbReference type="ARBA" id="ARBA00022741"/>
    </source>
</evidence>
<dbReference type="CDD" id="cd18793">
    <property type="entry name" value="SF2_C_SNF"/>
    <property type="match status" value="1"/>
</dbReference>
<dbReference type="SUPFAM" id="SSF52540">
    <property type="entry name" value="P-loop containing nucleoside triphosphate hydrolases"/>
    <property type="match status" value="2"/>
</dbReference>
<keyword evidence="7" id="KW-1185">Reference proteome</keyword>
<evidence type="ECO:0000259" key="5">
    <source>
        <dbReference type="PROSITE" id="PS51194"/>
    </source>
</evidence>
<name>A0AAV5A7T9_9AGAM</name>
<dbReference type="PANTHER" id="PTHR10799">
    <property type="entry name" value="SNF2/RAD54 HELICASE FAMILY"/>
    <property type="match status" value="1"/>
</dbReference>
<dbReference type="CDD" id="cd17919">
    <property type="entry name" value="DEXHc_Snf"/>
    <property type="match status" value="1"/>
</dbReference>
<dbReference type="InterPro" id="IPR001650">
    <property type="entry name" value="Helicase_C-like"/>
</dbReference>